<feature type="region of interest" description="Disordered" evidence="1">
    <location>
        <begin position="643"/>
        <end position="667"/>
    </location>
</feature>
<evidence type="ECO:0000256" key="1">
    <source>
        <dbReference type="SAM" id="MobiDB-lite"/>
    </source>
</evidence>
<feature type="compositionally biased region" description="Low complexity" evidence="1">
    <location>
        <begin position="364"/>
        <end position="373"/>
    </location>
</feature>
<feature type="region of interest" description="Disordered" evidence="1">
    <location>
        <begin position="189"/>
        <end position="220"/>
    </location>
</feature>
<reference evidence="3" key="1">
    <citation type="journal article" date="2018" name="Nat. Microbiol.">
        <title>Leveraging single-cell genomics to expand the fungal tree of life.</title>
        <authorList>
            <person name="Ahrendt S.R."/>
            <person name="Quandt C.A."/>
            <person name="Ciobanu D."/>
            <person name="Clum A."/>
            <person name="Salamov A."/>
            <person name="Andreopoulos B."/>
            <person name="Cheng J.F."/>
            <person name="Woyke T."/>
            <person name="Pelin A."/>
            <person name="Henrissat B."/>
            <person name="Reynolds N.K."/>
            <person name="Benny G.L."/>
            <person name="Smith M.E."/>
            <person name="James T.Y."/>
            <person name="Grigoriev I.V."/>
        </authorList>
    </citation>
    <scope>NUCLEOTIDE SEQUENCE [LARGE SCALE GENOMIC DNA]</scope>
    <source>
        <strain evidence="3">ATCC 52028</strain>
    </source>
</reference>
<name>A0A4P9X3Q0_9FUNG</name>
<organism evidence="2 3">
    <name type="scientific">Caulochytrium protostelioides</name>
    <dbReference type="NCBI Taxonomy" id="1555241"/>
    <lineage>
        <taxon>Eukaryota</taxon>
        <taxon>Fungi</taxon>
        <taxon>Fungi incertae sedis</taxon>
        <taxon>Chytridiomycota</taxon>
        <taxon>Chytridiomycota incertae sedis</taxon>
        <taxon>Chytridiomycetes</taxon>
        <taxon>Caulochytriales</taxon>
        <taxon>Caulochytriaceae</taxon>
        <taxon>Caulochytrium</taxon>
    </lineage>
</organism>
<feature type="compositionally biased region" description="Basic and acidic residues" evidence="1">
    <location>
        <begin position="152"/>
        <end position="161"/>
    </location>
</feature>
<dbReference type="AlphaFoldDB" id="A0A4P9X3Q0"/>
<gene>
    <name evidence="2" type="ORF">CXG81DRAFT_20299</name>
</gene>
<proteinExistence type="predicted"/>
<evidence type="ECO:0000313" key="2">
    <source>
        <dbReference type="EMBL" id="RKO99652.1"/>
    </source>
</evidence>
<feature type="region of interest" description="Disordered" evidence="1">
    <location>
        <begin position="148"/>
        <end position="167"/>
    </location>
</feature>
<evidence type="ECO:0000313" key="3">
    <source>
        <dbReference type="Proteomes" id="UP000274922"/>
    </source>
</evidence>
<dbReference type="OrthoDB" id="2124053at2759"/>
<feature type="compositionally biased region" description="Low complexity" evidence="1">
    <location>
        <begin position="483"/>
        <end position="497"/>
    </location>
</feature>
<feature type="compositionally biased region" description="Low complexity" evidence="1">
    <location>
        <begin position="190"/>
        <end position="217"/>
    </location>
</feature>
<dbReference type="EMBL" id="ML014268">
    <property type="protein sequence ID" value="RKO99652.1"/>
    <property type="molecule type" value="Genomic_DNA"/>
</dbReference>
<feature type="region of interest" description="Disordered" evidence="1">
    <location>
        <begin position="478"/>
        <end position="497"/>
    </location>
</feature>
<dbReference type="Proteomes" id="UP000274922">
    <property type="component" value="Unassembled WGS sequence"/>
</dbReference>
<keyword evidence="3" id="KW-1185">Reference proteome</keyword>
<accession>A0A4P9X3Q0</accession>
<sequence length="667" mass="70176">MDERDASDDEGSETADSLVSAGYVHGSAISILPFPISQMVQRWPAIQHVKLHVAEDDPQLLDALHGLAQTLEGPSVRTLTTHTSAVLHRLSFLPQLHELTIHETLLGPRSHFRHDDLLVALFAEAGQLLRYLHVHSPMLWATTLGGATRRPTTADRLRPRTAETGSEAVELPSPLLAFADAVDARPPAYPGASSSLSSPLLASSPSTSPSLSSPGTSERVPQRLRTIILPSLTQMHLSPLRTQHMYNLARVLLPRLQLVALTTMELDASGEPLPGNFMQVLAVAAPQLRRFVLTHGHWDVDYDYSDGDGGAATGTTSTSAAWERSAEVASEQPQGWAAMGHVLRELVLTQCRIAVPPPPPSPPSTERSTSRTPHGVDDAANTGSGIAPERGPSSAIREVTSTSPLEARVTSVRWPSPRRPHPLGFTPSPGAMAVRMITAELPLLERLEVVGCELVGWPASPDSGLSSAEQTPFSALTAEADSPRPATGDGAADDGAAAPRLADLPRHLPSDAIAPAAPVAGAIAMPAATRHASLAAPATLNPVRLSTAISQTALLPTAPPITSAPPLRTDAPLSIAIPAGPKRGWGAPASAFAASPSPGMMRVPVHHVALAHLVFRHNRGANLASPGFLMGFPSLTSLDLHLRPSPHAGAGPHPIPHPAAHHPTPIE</sequence>
<protein>
    <submittedName>
        <fullName evidence="2">Uncharacterized protein</fullName>
    </submittedName>
</protein>
<feature type="region of interest" description="Disordered" evidence="1">
    <location>
        <begin position="353"/>
        <end position="426"/>
    </location>
</feature>